<evidence type="ECO:0000256" key="3">
    <source>
        <dbReference type="SAM" id="SignalP"/>
    </source>
</evidence>
<evidence type="ECO:0000259" key="4">
    <source>
        <dbReference type="Pfam" id="PF23598"/>
    </source>
</evidence>
<organism evidence="5 6">
    <name type="scientific">Marivirga aurantiaca</name>
    <dbReference type="NCBI Taxonomy" id="2802615"/>
    <lineage>
        <taxon>Bacteria</taxon>
        <taxon>Pseudomonadati</taxon>
        <taxon>Bacteroidota</taxon>
        <taxon>Cytophagia</taxon>
        <taxon>Cytophagales</taxon>
        <taxon>Marivirgaceae</taxon>
        <taxon>Marivirga</taxon>
    </lineage>
</organism>
<evidence type="ECO:0000256" key="2">
    <source>
        <dbReference type="ARBA" id="ARBA00022737"/>
    </source>
</evidence>
<evidence type="ECO:0000313" key="5">
    <source>
        <dbReference type="EMBL" id="MBK6263986.1"/>
    </source>
</evidence>
<name>A0A934WW41_9BACT</name>
<dbReference type="PANTHER" id="PTHR48051">
    <property type="match status" value="1"/>
</dbReference>
<dbReference type="InterPro" id="IPR050216">
    <property type="entry name" value="LRR_domain-containing"/>
</dbReference>
<dbReference type="SMART" id="SM00369">
    <property type="entry name" value="LRR_TYP"/>
    <property type="match status" value="6"/>
</dbReference>
<evidence type="ECO:0000256" key="1">
    <source>
        <dbReference type="ARBA" id="ARBA00022614"/>
    </source>
</evidence>
<dbReference type="AlphaFoldDB" id="A0A934WW41"/>
<dbReference type="Proteomes" id="UP000611723">
    <property type="component" value="Unassembled WGS sequence"/>
</dbReference>
<dbReference type="InterPro" id="IPR003591">
    <property type="entry name" value="Leu-rich_rpt_typical-subtyp"/>
</dbReference>
<dbReference type="InterPro" id="IPR055414">
    <property type="entry name" value="LRR_R13L4/SHOC2-like"/>
</dbReference>
<keyword evidence="6" id="KW-1185">Reference proteome</keyword>
<keyword evidence="3" id="KW-0732">Signal</keyword>
<feature type="domain" description="Disease resistance R13L4/SHOC-2-like LRR" evidence="4">
    <location>
        <begin position="340"/>
        <end position="466"/>
    </location>
</feature>
<keyword evidence="1" id="KW-0433">Leucine-rich repeat</keyword>
<gene>
    <name evidence="5" type="ORF">JKA74_02970</name>
</gene>
<dbReference type="SUPFAM" id="SSF52058">
    <property type="entry name" value="L domain-like"/>
    <property type="match status" value="2"/>
</dbReference>
<accession>A0A934WW41</accession>
<dbReference type="Pfam" id="PF23598">
    <property type="entry name" value="LRR_14"/>
    <property type="match status" value="1"/>
</dbReference>
<dbReference type="RefSeq" id="WP_201429664.1">
    <property type="nucleotide sequence ID" value="NZ_JAEQBW010000001.1"/>
</dbReference>
<comment type="caution">
    <text evidence="5">The sequence shown here is derived from an EMBL/GenBank/DDBJ whole genome shotgun (WGS) entry which is preliminary data.</text>
</comment>
<dbReference type="PROSITE" id="PS51450">
    <property type="entry name" value="LRR"/>
    <property type="match status" value="4"/>
</dbReference>
<dbReference type="InterPro" id="IPR001611">
    <property type="entry name" value="Leu-rich_rpt"/>
</dbReference>
<dbReference type="EMBL" id="JAEQBW010000001">
    <property type="protein sequence ID" value="MBK6263986.1"/>
    <property type="molecule type" value="Genomic_DNA"/>
</dbReference>
<reference evidence="5" key="1">
    <citation type="submission" date="2021-01" db="EMBL/GenBank/DDBJ databases">
        <title>Marivirga aurantiaca sp. nov., isolated from intertidal surface sediments.</title>
        <authorList>
            <person name="Zhang M."/>
        </authorList>
    </citation>
    <scope>NUCLEOTIDE SEQUENCE</scope>
    <source>
        <strain evidence="5">S37H4</strain>
    </source>
</reference>
<dbReference type="SMART" id="SM00364">
    <property type="entry name" value="LRR_BAC"/>
    <property type="match status" value="5"/>
</dbReference>
<protein>
    <recommendedName>
        <fullName evidence="4">Disease resistance R13L4/SHOC-2-like LRR domain-containing protein</fullName>
    </recommendedName>
</protein>
<dbReference type="GO" id="GO:0005737">
    <property type="term" value="C:cytoplasm"/>
    <property type="evidence" value="ECO:0007669"/>
    <property type="project" value="TreeGrafter"/>
</dbReference>
<dbReference type="SMART" id="SM00365">
    <property type="entry name" value="LRR_SD22"/>
    <property type="match status" value="7"/>
</dbReference>
<keyword evidence="2" id="KW-0677">Repeat</keyword>
<feature type="chain" id="PRO_5037527801" description="Disease resistance R13L4/SHOC-2-like LRR domain-containing protein" evidence="3">
    <location>
        <begin position="20"/>
        <end position="484"/>
    </location>
</feature>
<evidence type="ECO:0000313" key="6">
    <source>
        <dbReference type="Proteomes" id="UP000611723"/>
    </source>
</evidence>
<dbReference type="PANTHER" id="PTHR48051:SF54">
    <property type="entry name" value="LEUCINE-RICH REPEAT-CONTAINING PROTEIN"/>
    <property type="match status" value="1"/>
</dbReference>
<proteinExistence type="predicted"/>
<dbReference type="InterPro" id="IPR032675">
    <property type="entry name" value="LRR_dom_sf"/>
</dbReference>
<dbReference type="Gene3D" id="3.80.10.10">
    <property type="entry name" value="Ribonuclease Inhibitor"/>
    <property type="match status" value="3"/>
</dbReference>
<feature type="signal peptide" evidence="3">
    <location>
        <begin position="1"/>
        <end position="19"/>
    </location>
</feature>
<sequence>MKFIVIFLLSTILPLLSSAQRGNYKFYSEEDSIKHRHYDLILKRGHGITVENGKAKLVIIDSSYMESTISRDSALKMIRQIPKFTLYTHEPSEGYSTLEELQSSKQKDTITHLSISGKAINKLPIWQILKCKNLKEIELTGTSIKKIPWLLNWNLFGLDSLQTLKIYNHETMKPLKFTKNTHIENLVYRDNPFSPLPENFQLLKNVKEIDFVRNDFRNTPNLEINKLKQLKKINLSHNSLKIQDLAVDTAHSVRNIILSFNGLTAVPKEIGYFKNLTDLQLAENDIVSANIDPALGHLKRLQMLSFYKNDLTELPEFLFHSSELKELDLYFNRIEKVPESIGSLIKLERLFLANNNIFSLPASIGNLVALKELYLHHNRISYLPKSICRLTNITDFHINNNYFHEFPNCILSFTKLEDLDISNNKISTIPVELKQLKSLQYLWIRGITFEANGKEQAEEIRDIIAYLQKKGVKVGIEAIDETAK</sequence>